<comment type="caution">
    <text evidence="1">The sequence shown here is derived from an EMBL/GenBank/DDBJ whole genome shotgun (WGS) entry which is preliminary data.</text>
</comment>
<keyword evidence="2" id="KW-1185">Reference proteome</keyword>
<organism evidence="1 2">
    <name type="scientific">Haloarcula amylolytica JCM 13557</name>
    <dbReference type="NCBI Taxonomy" id="1227452"/>
    <lineage>
        <taxon>Archaea</taxon>
        <taxon>Methanobacteriati</taxon>
        <taxon>Methanobacteriota</taxon>
        <taxon>Stenosarchaea group</taxon>
        <taxon>Halobacteria</taxon>
        <taxon>Halobacteriales</taxon>
        <taxon>Haloarculaceae</taxon>
        <taxon>Haloarcula</taxon>
    </lineage>
</organism>
<evidence type="ECO:0000313" key="1">
    <source>
        <dbReference type="EMBL" id="EMA14624.1"/>
    </source>
</evidence>
<evidence type="ECO:0000313" key="2">
    <source>
        <dbReference type="Proteomes" id="UP000011623"/>
    </source>
</evidence>
<dbReference type="EMBL" id="AOLW01000063">
    <property type="protein sequence ID" value="EMA14624.1"/>
    <property type="molecule type" value="Genomic_DNA"/>
</dbReference>
<sequence>MQLANCCPRRRTGDKSAFRRSTGPKVFALDDAGGFEVGEELLVVPQCLCRDVQEVCKVARRQRFIDIQQYRDGFRDRLGANIGQEFGDIEY</sequence>
<reference evidence="1 2" key="1">
    <citation type="journal article" date="2014" name="PLoS Genet.">
        <title>Phylogenetically driven sequencing of extremely halophilic archaea reveals strategies for static and dynamic osmo-response.</title>
        <authorList>
            <person name="Becker E.A."/>
            <person name="Seitzer P.M."/>
            <person name="Tritt A."/>
            <person name="Larsen D."/>
            <person name="Krusor M."/>
            <person name="Yao A.I."/>
            <person name="Wu D."/>
            <person name="Madern D."/>
            <person name="Eisen J.A."/>
            <person name="Darling A.E."/>
            <person name="Facciotti M.T."/>
        </authorList>
    </citation>
    <scope>NUCLEOTIDE SEQUENCE [LARGE SCALE GENOMIC DNA]</scope>
    <source>
        <strain evidence="1 2">JCM 13557</strain>
    </source>
</reference>
<accession>M0K3D4</accession>
<protein>
    <submittedName>
        <fullName evidence="1">Uncharacterized protein</fullName>
    </submittedName>
</protein>
<gene>
    <name evidence="1" type="ORF">C442_20011</name>
</gene>
<name>M0K3D4_9EURY</name>
<dbReference type="Proteomes" id="UP000011623">
    <property type="component" value="Unassembled WGS sequence"/>
</dbReference>
<dbReference type="AlphaFoldDB" id="M0K3D4"/>
<proteinExistence type="predicted"/>